<keyword evidence="7" id="KW-0472">Membrane</keyword>
<evidence type="ECO:0000256" key="1">
    <source>
        <dbReference type="ARBA" id="ARBA00004323"/>
    </source>
</evidence>
<comment type="caution">
    <text evidence="9">The sequence shown here is derived from an EMBL/GenBank/DDBJ whole genome shotgun (WGS) entry which is preliminary data.</text>
</comment>
<dbReference type="AlphaFoldDB" id="A0A9N7MLT2"/>
<dbReference type="InterPro" id="IPR004263">
    <property type="entry name" value="Exostosin"/>
</dbReference>
<evidence type="ECO:0000256" key="6">
    <source>
        <dbReference type="SAM" id="MobiDB-lite"/>
    </source>
</evidence>
<comment type="similarity">
    <text evidence="2">Belongs to the glycosyltransferase 47 family.</text>
</comment>
<dbReference type="GO" id="GO:0008378">
    <property type="term" value="F:galactosyltransferase activity"/>
    <property type="evidence" value="ECO:0007669"/>
    <property type="project" value="TreeGrafter"/>
</dbReference>
<keyword evidence="3" id="KW-0808">Transferase</keyword>
<keyword evidence="7" id="KW-0812">Transmembrane</keyword>
<evidence type="ECO:0000256" key="5">
    <source>
        <dbReference type="ARBA" id="ARBA00023034"/>
    </source>
</evidence>
<evidence type="ECO:0000256" key="4">
    <source>
        <dbReference type="ARBA" id="ARBA00022968"/>
    </source>
</evidence>
<feature type="region of interest" description="Disordered" evidence="6">
    <location>
        <begin position="1"/>
        <end position="20"/>
    </location>
</feature>
<protein>
    <submittedName>
        <fullName evidence="9">Glycosyltransferase 18</fullName>
    </submittedName>
</protein>
<organism evidence="9 10">
    <name type="scientific">Striga hermonthica</name>
    <name type="common">Purple witchweed</name>
    <name type="synonym">Buchnera hermonthica</name>
    <dbReference type="NCBI Taxonomy" id="68872"/>
    <lineage>
        <taxon>Eukaryota</taxon>
        <taxon>Viridiplantae</taxon>
        <taxon>Streptophyta</taxon>
        <taxon>Embryophyta</taxon>
        <taxon>Tracheophyta</taxon>
        <taxon>Spermatophyta</taxon>
        <taxon>Magnoliopsida</taxon>
        <taxon>eudicotyledons</taxon>
        <taxon>Gunneridae</taxon>
        <taxon>Pentapetalae</taxon>
        <taxon>asterids</taxon>
        <taxon>lamiids</taxon>
        <taxon>Lamiales</taxon>
        <taxon>Orobanchaceae</taxon>
        <taxon>Buchnereae</taxon>
        <taxon>Striga</taxon>
    </lineage>
</organism>
<dbReference type="GO" id="GO:0000139">
    <property type="term" value="C:Golgi membrane"/>
    <property type="evidence" value="ECO:0007669"/>
    <property type="project" value="UniProtKB-SubCell"/>
</dbReference>
<comment type="subcellular location">
    <subcellularLocation>
        <location evidence="1">Golgi apparatus membrane</location>
        <topology evidence="1">Single-pass type II membrane protein</topology>
    </subcellularLocation>
</comment>
<sequence length="514" mass="58221">MLPASDPHLHPKPKPHESLDSRQSCFAAVKPYISLHHRRTWFFLAVILLQLLLLLSAPSLPFTLSPAASPYPRPAPAAARNLTLGSPIPAEKALAVGNPPADESTPSRAINDGNCPYGKVYVYDLPPIFNADILKNCDSLNPWSSRCVTLSNSGFGRPADGISRIIPDSVAGAWYWTDQFSLEVIFHNRMLNYRCRTAEPDSAASFFIPYYTGLAVEKYLFNKNSTEEDLDRDCRRMLDWVSRQPHFARSGGWDHFFTVGRITWDFRRNEISDWGSSCIYMPAMRNITRLLIERDPWDSMDVAVPYPSGFHPRSAADLQIWQDFISRRQRRTLFCFAGSTRGFIKNDFRGILLEQCYSEPGSCRVVGCGGGKCENGTSEILETFLDSDFCLQPRGDSLTRRSIFDCMLAGSVPVFFWQRTAYLQYEWFLPSDRGSYSVFIDRNAVRNGTSIKGVLEKISKDEVKRMREKVIEYIPKIVYAYSNKGIDGVDDAFNVAVEGFLRRVKEQQGGIKSR</sequence>
<evidence type="ECO:0000256" key="2">
    <source>
        <dbReference type="ARBA" id="ARBA00010271"/>
    </source>
</evidence>
<feature type="transmembrane region" description="Helical" evidence="7">
    <location>
        <begin position="40"/>
        <end position="60"/>
    </location>
</feature>
<dbReference type="PANTHER" id="PTHR11062:SF214">
    <property type="entry name" value="XYLOGLUCAN GALACTOSYLTRANSFERASE XLT2"/>
    <property type="match status" value="1"/>
</dbReference>
<accession>A0A9N7MLT2</accession>
<dbReference type="InterPro" id="IPR040911">
    <property type="entry name" value="Exostosin_GT47"/>
</dbReference>
<keyword evidence="7" id="KW-1133">Transmembrane helix</keyword>
<gene>
    <name evidence="9" type="ORF">SHERM_11524</name>
</gene>
<evidence type="ECO:0000313" key="9">
    <source>
        <dbReference type="EMBL" id="CAA0809518.1"/>
    </source>
</evidence>
<dbReference type="Pfam" id="PF03016">
    <property type="entry name" value="Exostosin_GT47"/>
    <property type="match status" value="1"/>
</dbReference>
<evidence type="ECO:0000256" key="7">
    <source>
        <dbReference type="SAM" id="Phobius"/>
    </source>
</evidence>
<evidence type="ECO:0000259" key="8">
    <source>
        <dbReference type="Pfam" id="PF03016"/>
    </source>
</evidence>
<dbReference type="OrthoDB" id="1924787at2759"/>
<name>A0A9N7MLT2_STRHE</name>
<dbReference type="EMBL" id="CACSLK010003813">
    <property type="protein sequence ID" value="CAA0809518.1"/>
    <property type="molecule type" value="Genomic_DNA"/>
</dbReference>
<keyword evidence="4" id="KW-0735">Signal-anchor</keyword>
<feature type="domain" description="Exostosin GT47" evidence="8">
    <location>
        <begin position="116"/>
        <end position="451"/>
    </location>
</feature>
<dbReference type="GO" id="GO:0009969">
    <property type="term" value="P:xyloglucan biosynthetic process"/>
    <property type="evidence" value="ECO:0007669"/>
    <property type="project" value="TreeGrafter"/>
</dbReference>
<evidence type="ECO:0000256" key="3">
    <source>
        <dbReference type="ARBA" id="ARBA00022676"/>
    </source>
</evidence>
<proteinExistence type="inferred from homology"/>
<keyword evidence="3" id="KW-0328">Glycosyltransferase</keyword>
<reference evidence="9" key="1">
    <citation type="submission" date="2019-12" db="EMBL/GenBank/DDBJ databases">
        <authorList>
            <person name="Scholes J."/>
        </authorList>
    </citation>
    <scope>NUCLEOTIDE SEQUENCE</scope>
</reference>
<dbReference type="PANTHER" id="PTHR11062">
    <property type="entry name" value="EXOSTOSIN HEPARAN SULFATE GLYCOSYLTRANSFERASE -RELATED"/>
    <property type="match status" value="1"/>
</dbReference>
<keyword evidence="5" id="KW-0333">Golgi apparatus</keyword>
<evidence type="ECO:0000313" key="10">
    <source>
        <dbReference type="Proteomes" id="UP001153555"/>
    </source>
</evidence>
<keyword evidence="10" id="KW-1185">Reference proteome</keyword>
<dbReference type="Proteomes" id="UP001153555">
    <property type="component" value="Unassembled WGS sequence"/>
</dbReference>